<keyword evidence="6" id="KW-0378">Hydrolase</keyword>
<protein>
    <submittedName>
        <fullName evidence="11">Type VII secretion protein EccB</fullName>
    </submittedName>
</protein>
<dbReference type="Gene3D" id="2.40.50.910">
    <property type="entry name" value="Type VII secretion system EccB, repeat 3 domain"/>
    <property type="match status" value="1"/>
</dbReference>
<keyword evidence="5" id="KW-0547">Nucleotide-binding</keyword>
<keyword evidence="9 10" id="KW-0472">Membrane</keyword>
<gene>
    <name evidence="11" type="primary">eccB</name>
    <name evidence="11" type="ORF">CKJ66_26905</name>
</gene>
<evidence type="ECO:0000256" key="6">
    <source>
        <dbReference type="ARBA" id="ARBA00022801"/>
    </source>
</evidence>
<evidence type="ECO:0000256" key="3">
    <source>
        <dbReference type="ARBA" id="ARBA00022475"/>
    </source>
</evidence>
<organism evidence="11 12">
    <name type="scientific">Mycobacterium avium</name>
    <dbReference type="NCBI Taxonomy" id="1764"/>
    <lineage>
        <taxon>Bacteria</taxon>
        <taxon>Bacillati</taxon>
        <taxon>Actinomycetota</taxon>
        <taxon>Actinomycetes</taxon>
        <taxon>Mycobacteriales</taxon>
        <taxon>Mycobacteriaceae</taxon>
        <taxon>Mycobacterium</taxon>
        <taxon>Mycobacterium avium complex (MAC)</taxon>
    </lineage>
</organism>
<dbReference type="GO" id="GO:0005576">
    <property type="term" value="C:extracellular region"/>
    <property type="evidence" value="ECO:0007669"/>
    <property type="project" value="TreeGrafter"/>
</dbReference>
<reference evidence="11 12" key="1">
    <citation type="submission" date="2017-08" db="EMBL/GenBank/DDBJ databases">
        <title>Phylogenetic analysis of Mycobacterium avium complex whole genomes.</title>
        <authorList>
            <person name="Caverly L.J."/>
            <person name="Spilker T."/>
            <person name="Lipuma J."/>
        </authorList>
    </citation>
    <scope>NUCLEOTIDE SEQUENCE [LARGE SCALE GENOMIC DNA]</scope>
    <source>
        <strain evidence="11 12">FLAC0165</strain>
    </source>
</reference>
<keyword evidence="8 10" id="KW-1133">Transmembrane helix</keyword>
<evidence type="ECO:0000256" key="7">
    <source>
        <dbReference type="ARBA" id="ARBA00022840"/>
    </source>
</evidence>
<dbReference type="Gene3D" id="3.30.2390.20">
    <property type="entry name" value="Type VII secretion system EccB, repeat 1 domain"/>
    <property type="match status" value="1"/>
</dbReference>
<evidence type="ECO:0000313" key="12">
    <source>
        <dbReference type="Proteomes" id="UP000217768"/>
    </source>
</evidence>
<evidence type="ECO:0000256" key="8">
    <source>
        <dbReference type="ARBA" id="ARBA00022989"/>
    </source>
</evidence>
<keyword evidence="7" id="KW-0067">ATP-binding</keyword>
<dbReference type="InterPro" id="IPR007795">
    <property type="entry name" value="T7SS_EccB"/>
</dbReference>
<proteinExistence type="inferred from homology"/>
<dbReference type="NCBIfam" id="TIGR03919">
    <property type="entry name" value="T7SS_EccB"/>
    <property type="match status" value="1"/>
</dbReference>
<keyword evidence="3" id="KW-1003">Cell membrane</keyword>
<dbReference type="GO" id="GO:0005524">
    <property type="term" value="F:ATP binding"/>
    <property type="evidence" value="ECO:0007669"/>
    <property type="project" value="UniProtKB-KW"/>
</dbReference>
<dbReference type="InterPro" id="IPR044857">
    <property type="entry name" value="T7SS_EccB_R1"/>
</dbReference>
<evidence type="ECO:0000256" key="10">
    <source>
        <dbReference type="SAM" id="Phobius"/>
    </source>
</evidence>
<dbReference type="RefSeq" id="WP_005113477.1">
    <property type="nucleotide sequence ID" value="NZ_JAEKMM010000169.1"/>
</dbReference>
<comment type="caution">
    <text evidence="11">The sequence shown here is derived from an EMBL/GenBank/DDBJ whole genome shotgun (WGS) entry which is preliminary data.</text>
</comment>
<evidence type="ECO:0000313" key="11">
    <source>
        <dbReference type="EMBL" id="PBA23716.1"/>
    </source>
</evidence>
<name>A0A2A2ZB67_MYCAV</name>
<dbReference type="EMBL" id="NSFD01000056">
    <property type="protein sequence ID" value="PBA23716.1"/>
    <property type="molecule type" value="Genomic_DNA"/>
</dbReference>
<dbReference type="InterPro" id="IPR042485">
    <property type="entry name" value="T7SS_EccB_R3"/>
</dbReference>
<dbReference type="PANTHER" id="PTHR40765:SF2">
    <property type="entry name" value="ESX-2 SECRETION SYSTEM ATPASE ECCB2"/>
    <property type="match status" value="1"/>
</dbReference>
<comment type="subcellular location">
    <subcellularLocation>
        <location evidence="1">Cell membrane</location>
        <topology evidence="1">Single-pass membrane protein</topology>
    </subcellularLocation>
</comment>
<dbReference type="GO" id="GO:0016787">
    <property type="term" value="F:hydrolase activity"/>
    <property type="evidence" value="ECO:0007669"/>
    <property type="project" value="UniProtKB-KW"/>
</dbReference>
<dbReference type="AlphaFoldDB" id="A0A2A2ZB67"/>
<accession>A0A2A2ZB67</accession>
<comment type="similarity">
    <text evidence="2">Belongs to the EccB family.</text>
</comment>
<dbReference type="Pfam" id="PF05108">
    <property type="entry name" value="T7SS_ESX1_EccB"/>
    <property type="match status" value="1"/>
</dbReference>
<evidence type="ECO:0000256" key="2">
    <source>
        <dbReference type="ARBA" id="ARBA00008149"/>
    </source>
</evidence>
<evidence type="ECO:0000256" key="5">
    <source>
        <dbReference type="ARBA" id="ARBA00022741"/>
    </source>
</evidence>
<evidence type="ECO:0000256" key="9">
    <source>
        <dbReference type="ARBA" id="ARBA00023136"/>
    </source>
</evidence>
<keyword evidence="4 10" id="KW-0812">Transmembrane</keyword>
<feature type="transmembrane region" description="Helical" evidence="10">
    <location>
        <begin position="41"/>
        <end position="64"/>
    </location>
</feature>
<sequence length="492" mass="52148">MPFIPTSKLQVSGYKFLVARLNHALTRYDTTMRHDPARSTAMAQLGGFALVALICLAAVALAYFKPQGLRDNSRIVQARDSSQLYVTIDNKLYPVLNLVSAQLIVGNPDKAAQVKPQEVQDMPRGPLVGIAGAPEQVFQPAQTDSVWSACDVIDRPGTAQPATHTAVIAGDQQQLLEVDPSAARIVQGPDQATWLLNNNVRRKINIDDTALVLGLGLQRFPSIDIISEDLFNAIPASRPITSPVVPDAGAPPAYPVAPGVVIGSVLRVPQANSVSWYVVLPDGVQQIPEVMASVLRNTNAFGANVAPTVSQDVVARLPAASPGLDTSMFPEKALHSVASLTDPVTCWQWKKKAGEQQATPALAFLPALPLTEQQRTLWRHDLVSRPTVSMYAAPGSGFFVRTTGSDPRSPATETQWWVSDRGVRYGFINQGDSGGTSPASALGLSSPLPAPWAILAILASGPGLSKEAALVAQDTVPPSPLAVVLNGGKSGN</sequence>
<dbReference type="Proteomes" id="UP000217768">
    <property type="component" value="Unassembled WGS sequence"/>
</dbReference>
<evidence type="ECO:0000256" key="1">
    <source>
        <dbReference type="ARBA" id="ARBA00004162"/>
    </source>
</evidence>
<dbReference type="GO" id="GO:0005886">
    <property type="term" value="C:plasma membrane"/>
    <property type="evidence" value="ECO:0007669"/>
    <property type="project" value="UniProtKB-SubCell"/>
</dbReference>
<evidence type="ECO:0000256" key="4">
    <source>
        <dbReference type="ARBA" id="ARBA00022692"/>
    </source>
</evidence>
<dbReference type="PANTHER" id="PTHR40765">
    <property type="entry name" value="ESX-2 SECRETION SYSTEM ATPASE ECCB2"/>
    <property type="match status" value="1"/>
</dbReference>